<evidence type="ECO:0000313" key="5">
    <source>
        <dbReference type="Proteomes" id="UP001501725"/>
    </source>
</evidence>
<dbReference type="InterPro" id="IPR050595">
    <property type="entry name" value="Bact_response_regulator"/>
</dbReference>
<evidence type="ECO:0000313" key="4">
    <source>
        <dbReference type="EMBL" id="GAA4335485.1"/>
    </source>
</evidence>
<feature type="domain" description="Response regulatory" evidence="3">
    <location>
        <begin position="1"/>
        <end position="115"/>
    </location>
</feature>
<dbReference type="PROSITE" id="PS50110">
    <property type="entry name" value="RESPONSE_REGULATORY"/>
    <property type="match status" value="1"/>
</dbReference>
<dbReference type="SUPFAM" id="SSF52172">
    <property type="entry name" value="CheY-like"/>
    <property type="match status" value="1"/>
</dbReference>
<protein>
    <recommendedName>
        <fullName evidence="3">Response regulatory domain-containing protein</fullName>
    </recommendedName>
</protein>
<dbReference type="Pfam" id="PF00072">
    <property type="entry name" value="Response_reg"/>
    <property type="match status" value="1"/>
</dbReference>
<evidence type="ECO:0000259" key="3">
    <source>
        <dbReference type="PROSITE" id="PS50110"/>
    </source>
</evidence>
<dbReference type="PANTHER" id="PTHR44591:SF3">
    <property type="entry name" value="RESPONSE REGULATORY DOMAIN-CONTAINING PROTEIN"/>
    <property type="match status" value="1"/>
</dbReference>
<evidence type="ECO:0000256" key="1">
    <source>
        <dbReference type="ARBA" id="ARBA00022553"/>
    </source>
</evidence>
<comment type="caution">
    <text evidence="4">The sequence shown here is derived from an EMBL/GenBank/DDBJ whole genome shotgun (WGS) entry which is preliminary data.</text>
</comment>
<dbReference type="PANTHER" id="PTHR44591">
    <property type="entry name" value="STRESS RESPONSE REGULATOR PROTEIN 1"/>
    <property type="match status" value="1"/>
</dbReference>
<reference evidence="5" key="1">
    <citation type="journal article" date="2019" name="Int. J. Syst. Evol. Microbiol.">
        <title>The Global Catalogue of Microorganisms (GCM) 10K type strain sequencing project: providing services to taxonomists for standard genome sequencing and annotation.</title>
        <authorList>
            <consortium name="The Broad Institute Genomics Platform"/>
            <consortium name="The Broad Institute Genome Sequencing Center for Infectious Disease"/>
            <person name="Wu L."/>
            <person name="Ma J."/>
        </authorList>
    </citation>
    <scope>NUCLEOTIDE SEQUENCE [LARGE SCALE GENOMIC DNA]</scope>
    <source>
        <strain evidence="5">JCM 17919</strain>
    </source>
</reference>
<dbReference type="InterPro" id="IPR001789">
    <property type="entry name" value="Sig_transdc_resp-reg_receiver"/>
</dbReference>
<accession>A0ABP8H873</accession>
<gene>
    <name evidence="4" type="ORF">GCM10023184_30290</name>
</gene>
<sequence>MVDDDEDDLLVFESVLNSLSPSTRFRAFTTGIDLLAQLSAETPDLIFLDLNMPGMNGHECLRRIRGRGMHALPVIAFSGSDFGRVIDDSFSSGATMFLTKPMSMQQLSAQLTALFVLDWTDPGTIRRAQRQGERFVPFSAI</sequence>
<name>A0ABP8H873_9BACT</name>
<dbReference type="InterPro" id="IPR011006">
    <property type="entry name" value="CheY-like_superfamily"/>
</dbReference>
<dbReference type="Proteomes" id="UP001501725">
    <property type="component" value="Unassembled WGS sequence"/>
</dbReference>
<keyword evidence="5" id="KW-1185">Reference proteome</keyword>
<proteinExistence type="predicted"/>
<dbReference type="SMART" id="SM00448">
    <property type="entry name" value="REC"/>
    <property type="match status" value="1"/>
</dbReference>
<dbReference type="EMBL" id="BAABGY010000008">
    <property type="protein sequence ID" value="GAA4335485.1"/>
    <property type="molecule type" value="Genomic_DNA"/>
</dbReference>
<organism evidence="4 5">
    <name type="scientific">Flaviaesturariibacter amylovorans</name>
    <dbReference type="NCBI Taxonomy" id="1084520"/>
    <lineage>
        <taxon>Bacteria</taxon>
        <taxon>Pseudomonadati</taxon>
        <taxon>Bacteroidota</taxon>
        <taxon>Chitinophagia</taxon>
        <taxon>Chitinophagales</taxon>
        <taxon>Chitinophagaceae</taxon>
        <taxon>Flaviaestuariibacter</taxon>
    </lineage>
</organism>
<dbReference type="Gene3D" id="3.40.50.2300">
    <property type="match status" value="1"/>
</dbReference>
<feature type="modified residue" description="4-aspartylphosphate" evidence="2">
    <location>
        <position position="49"/>
    </location>
</feature>
<evidence type="ECO:0000256" key="2">
    <source>
        <dbReference type="PROSITE-ProRule" id="PRU00169"/>
    </source>
</evidence>
<keyword evidence="1 2" id="KW-0597">Phosphoprotein</keyword>